<evidence type="ECO:0000256" key="1">
    <source>
        <dbReference type="ARBA" id="ARBA00023015"/>
    </source>
</evidence>
<evidence type="ECO:0000256" key="4">
    <source>
        <dbReference type="PROSITE-ProRule" id="PRU00335"/>
    </source>
</evidence>
<dbReference type="PATRIC" id="fig|1069642.3.peg.2703"/>
<accession>K7ZBL1</accession>
<dbReference type="AlphaFoldDB" id="K7ZBL1"/>
<dbReference type="PANTHER" id="PTHR30055:SF234">
    <property type="entry name" value="HTH-TYPE TRANSCRIPTIONAL REGULATOR BETI"/>
    <property type="match status" value="1"/>
</dbReference>
<dbReference type="InterPro" id="IPR001647">
    <property type="entry name" value="HTH_TetR"/>
</dbReference>
<dbReference type="InterPro" id="IPR009057">
    <property type="entry name" value="Homeodomain-like_sf"/>
</dbReference>
<evidence type="ECO:0000313" key="6">
    <source>
        <dbReference type="EMBL" id="AFY02414.1"/>
    </source>
</evidence>
<dbReference type="EMBL" id="CP002930">
    <property type="protein sequence ID" value="AFY02414.1"/>
    <property type="molecule type" value="Genomic_DNA"/>
</dbReference>
<evidence type="ECO:0000259" key="5">
    <source>
        <dbReference type="PROSITE" id="PS50977"/>
    </source>
</evidence>
<feature type="domain" description="HTH tetR-type" evidence="5">
    <location>
        <begin position="14"/>
        <end position="74"/>
    </location>
</feature>
<protein>
    <submittedName>
        <fullName evidence="6">Transcriptional regulator, TetR family</fullName>
    </submittedName>
</protein>
<dbReference type="PROSITE" id="PS01081">
    <property type="entry name" value="HTH_TETR_1"/>
    <property type="match status" value="1"/>
</dbReference>
<keyword evidence="3" id="KW-0804">Transcription</keyword>
<dbReference type="PRINTS" id="PR00455">
    <property type="entry name" value="HTHTETR"/>
</dbReference>
<dbReference type="GO" id="GO:0003700">
    <property type="term" value="F:DNA-binding transcription factor activity"/>
    <property type="evidence" value="ECO:0007669"/>
    <property type="project" value="TreeGrafter"/>
</dbReference>
<dbReference type="Gene3D" id="1.10.357.10">
    <property type="entry name" value="Tetracycline Repressor, domain 2"/>
    <property type="match status" value="1"/>
</dbReference>
<dbReference type="SUPFAM" id="SSF46689">
    <property type="entry name" value="Homeodomain-like"/>
    <property type="match status" value="1"/>
</dbReference>
<dbReference type="STRING" id="1069642.Bdt_2733"/>
<sequence>MKTKSQTKRKKDPENVRLSLLRATAKLASEQGVPAITLSLVSKAAGVTKGALFHHFENKRALIVAMMDFLIERMDEDIDALIAKDAKEYGVFTRAYVQVMLDLHSEYGKAFSSLLLSEPEISALSAAWYGKRMKMHAKTDSDQQLEIIRYAADGAWLAAVTNYNPKMDIGKIRKRLVEMSHGKKASRS</sequence>
<dbReference type="GO" id="GO:0000976">
    <property type="term" value="F:transcription cis-regulatory region binding"/>
    <property type="evidence" value="ECO:0007669"/>
    <property type="project" value="TreeGrafter"/>
</dbReference>
<dbReference type="OrthoDB" id="9790413at2"/>
<dbReference type="HOGENOM" id="CLU_091687_0_0_7"/>
<gene>
    <name evidence="6" type="ORF">Bdt_2733</name>
</gene>
<evidence type="ECO:0000313" key="7">
    <source>
        <dbReference type="Proteomes" id="UP000010074"/>
    </source>
</evidence>
<keyword evidence="2 4" id="KW-0238">DNA-binding</keyword>
<dbReference type="InterPro" id="IPR050109">
    <property type="entry name" value="HTH-type_TetR-like_transc_reg"/>
</dbReference>
<feature type="DNA-binding region" description="H-T-H motif" evidence="4">
    <location>
        <begin position="37"/>
        <end position="56"/>
    </location>
</feature>
<name>K7ZBL1_BDEBC</name>
<dbReference type="SUPFAM" id="SSF48498">
    <property type="entry name" value="Tetracyclin repressor-like, C-terminal domain"/>
    <property type="match status" value="1"/>
</dbReference>
<proteinExistence type="predicted"/>
<organism evidence="6 7">
    <name type="scientific">Bdellovibrio bacteriovorus str. Tiberius</name>
    <dbReference type="NCBI Taxonomy" id="1069642"/>
    <lineage>
        <taxon>Bacteria</taxon>
        <taxon>Pseudomonadati</taxon>
        <taxon>Bdellovibrionota</taxon>
        <taxon>Bdellovibrionia</taxon>
        <taxon>Bdellovibrionales</taxon>
        <taxon>Pseudobdellovibrionaceae</taxon>
        <taxon>Bdellovibrio</taxon>
    </lineage>
</organism>
<dbReference type="RefSeq" id="WP_015091843.1">
    <property type="nucleotide sequence ID" value="NC_019567.1"/>
</dbReference>
<dbReference type="KEGG" id="bbat:Bdt_2733"/>
<dbReference type="PANTHER" id="PTHR30055">
    <property type="entry name" value="HTH-TYPE TRANSCRIPTIONAL REGULATOR RUTR"/>
    <property type="match status" value="1"/>
</dbReference>
<evidence type="ECO:0000256" key="3">
    <source>
        <dbReference type="ARBA" id="ARBA00023163"/>
    </source>
</evidence>
<keyword evidence="1" id="KW-0805">Transcription regulation</keyword>
<dbReference type="Pfam" id="PF00440">
    <property type="entry name" value="TetR_N"/>
    <property type="match status" value="1"/>
</dbReference>
<dbReference type="Pfam" id="PF17937">
    <property type="entry name" value="TetR_C_28"/>
    <property type="match status" value="1"/>
</dbReference>
<dbReference type="InterPro" id="IPR036271">
    <property type="entry name" value="Tet_transcr_reg_TetR-rel_C_sf"/>
</dbReference>
<evidence type="ECO:0000256" key="2">
    <source>
        <dbReference type="ARBA" id="ARBA00023125"/>
    </source>
</evidence>
<dbReference type="InterPro" id="IPR023772">
    <property type="entry name" value="DNA-bd_HTH_TetR-type_CS"/>
</dbReference>
<dbReference type="InterPro" id="IPR041479">
    <property type="entry name" value="TetR_CgmR_C"/>
</dbReference>
<dbReference type="Proteomes" id="UP000010074">
    <property type="component" value="Chromosome"/>
</dbReference>
<dbReference type="PROSITE" id="PS50977">
    <property type="entry name" value="HTH_TETR_2"/>
    <property type="match status" value="1"/>
</dbReference>
<reference evidence="6 7" key="1">
    <citation type="journal article" date="2012" name="BMC Genomics">
        <title>Genome analysis of a simultaneously predatory and prey-independent, novel Bdellovibrio bacteriovorus from the River Tiber, supports in silico predictions of both ancient and recent lateral gene transfer from diverse bacteria.</title>
        <authorList>
            <person name="Hobley L."/>
            <person name="Lerner T.R."/>
            <person name="Williams L.E."/>
            <person name="Lambert C."/>
            <person name="Till R."/>
            <person name="Milner D.S."/>
            <person name="Basford S.M."/>
            <person name="Capeness M.J."/>
            <person name="Fenton A.K."/>
            <person name="Atterbury R.J."/>
            <person name="Harris M.A."/>
            <person name="Sockett R.E."/>
        </authorList>
    </citation>
    <scope>NUCLEOTIDE SEQUENCE [LARGE SCALE GENOMIC DNA]</scope>
    <source>
        <strain evidence="6 7">Tiberius</strain>
    </source>
</reference>